<dbReference type="AlphaFoldDB" id="A0A1F5ZC61"/>
<keyword evidence="1" id="KW-0812">Transmembrane</keyword>
<organism evidence="2 3">
    <name type="scientific">Candidatus Gottesmanbacteria bacterium RBG_16_43_7</name>
    <dbReference type="NCBI Taxonomy" id="1798373"/>
    <lineage>
        <taxon>Bacteria</taxon>
        <taxon>Candidatus Gottesmaniibacteriota</taxon>
    </lineage>
</organism>
<keyword evidence="1" id="KW-1133">Transmembrane helix</keyword>
<sequence length="217" mass="24855">MKKTVLIILGIGLIIYISTQLRTNRMDLSQEYDNTNFDLPPGTFLEQQIRPRYNNFYRIILTKTNNPIIDSKTMIADPMRFEIINKMSGKTIREIKFSALNIPVLEKLSFTFDPISDSAGKTYSFRITSLGKDNKNLSYVLTFGGTVSKIDRNLDLRSSNNDDIIGALAFRSYYKAPVSELTVDSIQDFINRFCQDKYFTVIYAGLILVLVIIYLII</sequence>
<gene>
    <name evidence="2" type="ORF">A2154_02090</name>
</gene>
<protein>
    <submittedName>
        <fullName evidence="2">Uncharacterized protein</fullName>
    </submittedName>
</protein>
<feature type="transmembrane region" description="Helical" evidence="1">
    <location>
        <begin position="198"/>
        <end position="216"/>
    </location>
</feature>
<evidence type="ECO:0000313" key="3">
    <source>
        <dbReference type="Proteomes" id="UP000176854"/>
    </source>
</evidence>
<dbReference type="EMBL" id="MFJC01000005">
    <property type="protein sequence ID" value="OGG10088.1"/>
    <property type="molecule type" value="Genomic_DNA"/>
</dbReference>
<dbReference type="STRING" id="1798373.A2154_02090"/>
<dbReference type="Proteomes" id="UP000176854">
    <property type="component" value="Unassembled WGS sequence"/>
</dbReference>
<evidence type="ECO:0000256" key="1">
    <source>
        <dbReference type="SAM" id="Phobius"/>
    </source>
</evidence>
<evidence type="ECO:0000313" key="2">
    <source>
        <dbReference type="EMBL" id="OGG10088.1"/>
    </source>
</evidence>
<accession>A0A1F5ZC61</accession>
<proteinExistence type="predicted"/>
<comment type="caution">
    <text evidence="2">The sequence shown here is derived from an EMBL/GenBank/DDBJ whole genome shotgun (WGS) entry which is preliminary data.</text>
</comment>
<reference evidence="2 3" key="1">
    <citation type="journal article" date="2016" name="Nat. Commun.">
        <title>Thousands of microbial genomes shed light on interconnected biogeochemical processes in an aquifer system.</title>
        <authorList>
            <person name="Anantharaman K."/>
            <person name="Brown C.T."/>
            <person name="Hug L.A."/>
            <person name="Sharon I."/>
            <person name="Castelle C.J."/>
            <person name="Probst A.J."/>
            <person name="Thomas B.C."/>
            <person name="Singh A."/>
            <person name="Wilkins M.J."/>
            <person name="Karaoz U."/>
            <person name="Brodie E.L."/>
            <person name="Williams K.H."/>
            <person name="Hubbard S.S."/>
            <person name="Banfield J.F."/>
        </authorList>
    </citation>
    <scope>NUCLEOTIDE SEQUENCE [LARGE SCALE GENOMIC DNA]</scope>
</reference>
<name>A0A1F5ZC61_9BACT</name>
<keyword evidence="1" id="KW-0472">Membrane</keyword>